<dbReference type="CDD" id="cd03445">
    <property type="entry name" value="Thioesterase_II_repeat2"/>
    <property type="match status" value="1"/>
</dbReference>
<dbReference type="InterPro" id="IPR029069">
    <property type="entry name" value="HotDog_dom_sf"/>
</dbReference>
<dbReference type="RefSeq" id="WP_157325568.1">
    <property type="nucleotide sequence ID" value="NZ_BMFX01000003.1"/>
</dbReference>
<reference evidence="10 11" key="1">
    <citation type="submission" date="2019-12" db="EMBL/GenBank/DDBJ databases">
        <title>Nesterenkonia muleiensis sp. nov., a novel actinobacterium isolated from sap of Populus euphratica.</title>
        <authorList>
            <person name="Wang R."/>
        </authorList>
    </citation>
    <scope>NUCLEOTIDE SEQUENCE [LARGE SCALE GENOMIC DNA]</scope>
    <source>
        <strain evidence="10 11">F10</strain>
    </source>
</reference>
<evidence type="ECO:0000259" key="8">
    <source>
        <dbReference type="Pfam" id="PF02551"/>
    </source>
</evidence>
<dbReference type="InterPro" id="IPR042171">
    <property type="entry name" value="Acyl-CoA_hotdog"/>
</dbReference>
<evidence type="ECO:0000256" key="2">
    <source>
        <dbReference type="ARBA" id="ARBA00011881"/>
    </source>
</evidence>
<keyword evidence="11" id="KW-1185">Reference proteome</keyword>
<comment type="subunit">
    <text evidence="2">Homotetramer.</text>
</comment>
<evidence type="ECO:0000259" key="9">
    <source>
        <dbReference type="Pfam" id="PF13622"/>
    </source>
</evidence>
<dbReference type="CDD" id="cd03444">
    <property type="entry name" value="Thioesterase_II_repeat1"/>
    <property type="match status" value="1"/>
</dbReference>
<keyword evidence="4" id="KW-0443">Lipid metabolism</keyword>
<evidence type="ECO:0000256" key="4">
    <source>
        <dbReference type="ARBA" id="ARBA00023098"/>
    </source>
</evidence>
<feature type="domain" description="Acyl-CoA thioesterase 2 C-terminal" evidence="8">
    <location>
        <begin position="200"/>
        <end position="303"/>
    </location>
</feature>
<dbReference type="Pfam" id="PF02551">
    <property type="entry name" value="Acyl_CoA_thio"/>
    <property type="match status" value="1"/>
</dbReference>
<dbReference type="PANTHER" id="PTHR11066:SF34">
    <property type="entry name" value="ACYL-COENZYME A THIOESTERASE 8"/>
    <property type="match status" value="1"/>
</dbReference>
<sequence length="346" mass="39213">MHRPRLKELDVAEREYRVPTPEEAVNQLVGMLDLEALPDDGGEDRFLAPVFEQAFWRVFGGQVLAQAVTAAMRTVDPERVVHSVHGYFLRPGDSAKPIEVRVERLRDGGSFSARRSHAIQDGKPILSMITSFQKPAGGPEHYAPMPQGIPSPQELPAPEELVGHVKHPVVQEWGRGRPFEIRHIDRPIYLEADRDRRPTSAVWLKARTTLPDDPNIHRAALLYASDYTLLEPVLRQHGLYWAKPGLKVASLDHAMWWHRHARADEWLLYVKDSPSAQNSRGLSQGAIYTQAGELVATTAQEGMVRPPQGFKPLLQETVQKRAISAGRNQRELNQKYRSAWRSRYMD</sequence>
<evidence type="ECO:0000256" key="5">
    <source>
        <dbReference type="ARBA" id="ARBA00050943"/>
    </source>
</evidence>
<evidence type="ECO:0000313" key="10">
    <source>
        <dbReference type="EMBL" id="MVT27542.1"/>
    </source>
</evidence>
<comment type="similarity">
    <text evidence="1">Belongs to the C/M/P thioester hydrolase family.</text>
</comment>
<comment type="catalytic activity">
    <reaction evidence="5">
        <text>a fatty acyl-CoA + H2O = a fatty acid + CoA + H(+)</text>
        <dbReference type="Rhea" id="RHEA:16781"/>
        <dbReference type="ChEBI" id="CHEBI:15377"/>
        <dbReference type="ChEBI" id="CHEBI:15378"/>
        <dbReference type="ChEBI" id="CHEBI:28868"/>
        <dbReference type="ChEBI" id="CHEBI:57287"/>
        <dbReference type="ChEBI" id="CHEBI:77636"/>
        <dbReference type="EC" id="3.1.2.20"/>
    </reaction>
    <physiologicalReaction direction="left-to-right" evidence="5">
        <dbReference type="Rhea" id="RHEA:16782"/>
    </physiologicalReaction>
</comment>
<gene>
    <name evidence="10" type="ORF">GNZ21_14480</name>
</gene>
<dbReference type="AlphaFoldDB" id="A0A7K1UMM3"/>
<dbReference type="Proteomes" id="UP000460157">
    <property type="component" value="Unassembled WGS sequence"/>
</dbReference>
<comment type="caution">
    <text evidence="10">The sequence shown here is derived from an EMBL/GenBank/DDBJ whole genome shotgun (WGS) entry which is preliminary data.</text>
</comment>
<dbReference type="Pfam" id="PF13622">
    <property type="entry name" value="4HBT_3"/>
    <property type="match status" value="1"/>
</dbReference>
<evidence type="ECO:0000256" key="7">
    <source>
        <dbReference type="ARBA" id="ARBA00079653"/>
    </source>
</evidence>
<organism evidence="10 11">
    <name type="scientific">Nesterenkonia alkaliphila</name>
    <dbReference type="NCBI Taxonomy" id="1463631"/>
    <lineage>
        <taxon>Bacteria</taxon>
        <taxon>Bacillati</taxon>
        <taxon>Actinomycetota</taxon>
        <taxon>Actinomycetes</taxon>
        <taxon>Micrococcales</taxon>
        <taxon>Micrococcaceae</taxon>
        <taxon>Nesterenkonia</taxon>
    </lineage>
</organism>
<dbReference type="GO" id="GO:0009062">
    <property type="term" value="P:fatty acid catabolic process"/>
    <property type="evidence" value="ECO:0007669"/>
    <property type="project" value="TreeGrafter"/>
</dbReference>
<evidence type="ECO:0000313" key="11">
    <source>
        <dbReference type="Proteomes" id="UP000460157"/>
    </source>
</evidence>
<protein>
    <recommendedName>
        <fullName evidence="6">Acyl-CoA thioesterase 2</fullName>
    </recommendedName>
    <alternativeName>
        <fullName evidence="7">Thioesterase II</fullName>
    </alternativeName>
</protein>
<keyword evidence="3" id="KW-0378">Hydrolase</keyword>
<name>A0A7K1UMM3_9MICC</name>
<dbReference type="InterPro" id="IPR049449">
    <property type="entry name" value="TesB_ACOT8-like_N"/>
</dbReference>
<dbReference type="SUPFAM" id="SSF54637">
    <property type="entry name" value="Thioesterase/thiol ester dehydrase-isomerase"/>
    <property type="match status" value="2"/>
</dbReference>
<dbReference type="FunFam" id="2.40.160.210:FF:000001">
    <property type="entry name" value="Acyl-CoA thioesterase II"/>
    <property type="match status" value="1"/>
</dbReference>
<evidence type="ECO:0000256" key="3">
    <source>
        <dbReference type="ARBA" id="ARBA00022801"/>
    </source>
</evidence>
<dbReference type="OrthoDB" id="9781019at2"/>
<dbReference type="PANTHER" id="PTHR11066">
    <property type="entry name" value="ACYL-COA THIOESTERASE"/>
    <property type="match status" value="1"/>
</dbReference>
<dbReference type="EMBL" id="WRPM01000101">
    <property type="protein sequence ID" value="MVT27542.1"/>
    <property type="molecule type" value="Genomic_DNA"/>
</dbReference>
<dbReference type="GO" id="GO:0047617">
    <property type="term" value="F:fatty acyl-CoA hydrolase activity"/>
    <property type="evidence" value="ECO:0007669"/>
    <property type="project" value="UniProtKB-EC"/>
</dbReference>
<dbReference type="InterPro" id="IPR025652">
    <property type="entry name" value="TesB_C"/>
</dbReference>
<proteinExistence type="inferred from homology"/>
<evidence type="ECO:0000256" key="6">
    <source>
        <dbReference type="ARBA" id="ARBA00071120"/>
    </source>
</evidence>
<dbReference type="GO" id="GO:0006637">
    <property type="term" value="P:acyl-CoA metabolic process"/>
    <property type="evidence" value="ECO:0007669"/>
    <property type="project" value="InterPro"/>
</dbReference>
<accession>A0A7K1UMM3</accession>
<dbReference type="Gene3D" id="2.40.160.210">
    <property type="entry name" value="Acyl-CoA thioesterase, double hotdog domain"/>
    <property type="match status" value="1"/>
</dbReference>
<evidence type="ECO:0000256" key="1">
    <source>
        <dbReference type="ARBA" id="ARBA00006538"/>
    </source>
</evidence>
<dbReference type="InterPro" id="IPR003703">
    <property type="entry name" value="Acyl_CoA_thio"/>
</dbReference>
<feature type="domain" description="Acyl-CoA thioesterase-like N-terminal HotDog" evidence="9">
    <location>
        <begin position="57"/>
        <end position="133"/>
    </location>
</feature>